<reference evidence="2" key="1">
    <citation type="submission" date="2023-07" db="EMBL/GenBank/DDBJ databases">
        <title>The genome sequence of Rhodocytophaga aerolata KACC 12507.</title>
        <authorList>
            <person name="Zhang X."/>
        </authorList>
    </citation>
    <scope>NUCLEOTIDE SEQUENCE</scope>
    <source>
        <strain evidence="2">KACC 12507</strain>
    </source>
</reference>
<proteinExistence type="inferred from homology"/>
<organism evidence="2 3">
    <name type="scientific">Rhodocytophaga aerolata</name>
    <dbReference type="NCBI Taxonomy" id="455078"/>
    <lineage>
        <taxon>Bacteria</taxon>
        <taxon>Pseudomonadati</taxon>
        <taxon>Bacteroidota</taxon>
        <taxon>Cytophagia</taxon>
        <taxon>Cytophagales</taxon>
        <taxon>Rhodocytophagaceae</taxon>
        <taxon>Rhodocytophaga</taxon>
    </lineage>
</organism>
<protein>
    <submittedName>
        <fullName evidence="2">ROK family protein</fullName>
    </submittedName>
</protein>
<dbReference type="Gene3D" id="3.30.420.40">
    <property type="match status" value="2"/>
</dbReference>
<dbReference type="InterPro" id="IPR000600">
    <property type="entry name" value="ROK"/>
</dbReference>
<dbReference type="RefSeq" id="WP_302037227.1">
    <property type="nucleotide sequence ID" value="NZ_JAUKPO010000004.1"/>
</dbReference>
<dbReference type="InterPro" id="IPR043129">
    <property type="entry name" value="ATPase_NBD"/>
</dbReference>
<dbReference type="PANTHER" id="PTHR18964">
    <property type="entry name" value="ROK (REPRESSOR, ORF, KINASE) FAMILY"/>
    <property type="match status" value="1"/>
</dbReference>
<dbReference type="Proteomes" id="UP001168528">
    <property type="component" value="Unassembled WGS sequence"/>
</dbReference>
<keyword evidence="3" id="KW-1185">Reference proteome</keyword>
<comment type="caution">
    <text evidence="2">The sequence shown here is derived from an EMBL/GenBank/DDBJ whole genome shotgun (WGS) entry which is preliminary data.</text>
</comment>
<accession>A0ABT8R2U5</accession>
<gene>
    <name evidence="2" type="ORF">Q0590_09195</name>
</gene>
<dbReference type="PANTHER" id="PTHR18964:SF149">
    <property type="entry name" value="BIFUNCTIONAL UDP-N-ACETYLGLUCOSAMINE 2-EPIMERASE_N-ACETYLMANNOSAMINE KINASE"/>
    <property type="match status" value="1"/>
</dbReference>
<comment type="similarity">
    <text evidence="1">Belongs to the ROK (NagC/XylR) family.</text>
</comment>
<dbReference type="CDD" id="cd23763">
    <property type="entry name" value="ASKHA_ATPase_ROK"/>
    <property type="match status" value="1"/>
</dbReference>
<dbReference type="Pfam" id="PF00480">
    <property type="entry name" value="ROK"/>
    <property type="match status" value="1"/>
</dbReference>
<evidence type="ECO:0000313" key="2">
    <source>
        <dbReference type="EMBL" id="MDO1446422.1"/>
    </source>
</evidence>
<dbReference type="SUPFAM" id="SSF53067">
    <property type="entry name" value="Actin-like ATPase domain"/>
    <property type="match status" value="1"/>
</dbReference>
<sequence>MILAVYINQAVAHVGMVTTEGKISHEKKFDSRDWVASLGIPRHLLAELKRYLHQFPEIKQVGIGLPGILSADRKTLLHVPHIISLDNVSIADLLSDEFPTKNFKLARAGDCLALGEWVYGAYAFNDFLLINLDTYVESAAIGEGKLYNGFDGNGIQIASMLLNGEQTLEKALCWNSLEAYIYEQIDNEVNERSVLAGKGLSPESVCEAARKGDRVARSVVAHMGNILGNALASVIPLLDVSHILLTGRLAIATDLLLPSVTHQLKIHLASYYSQKVFIQRGVIGEKAGLLGAAALFR</sequence>
<evidence type="ECO:0000313" key="3">
    <source>
        <dbReference type="Proteomes" id="UP001168528"/>
    </source>
</evidence>
<dbReference type="EMBL" id="JAUKPO010000004">
    <property type="protein sequence ID" value="MDO1446422.1"/>
    <property type="molecule type" value="Genomic_DNA"/>
</dbReference>
<name>A0ABT8R2U5_9BACT</name>
<evidence type="ECO:0000256" key="1">
    <source>
        <dbReference type="ARBA" id="ARBA00006479"/>
    </source>
</evidence>